<keyword evidence="18" id="KW-1185">Reference proteome</keyword>
<dbReference type="InterPro" id="IPR008597">
    <property type="entry name" value="Invert_lysozyme"/>
</dbReference>
<keyword evidence="8 13" id="KW-1133">Transmembrane helix</keyword>
<dbReference type="Pfam" id="PF00002">
    <property type="entry name" value="7tm_2"/>
    <property type="match status" value="1"/>
</dbReference>
<feature type="domain" description="G-protein coupled receptors family 2 profile 2" evidence="16">
    <location>
        <begin position="886"/>
        <end position="1153"/>
    </location>
</feature>
<feature type="transmembrane region" description="Helical" evidence="13">
    <location>
        <begin position="964"/>
        <end position="983"/>
    </location>
</feature>
<feature type="transmembrane region" description="Helical" evidence="13">
    <location>
        <begin position="1044"/>
        <end position="1065"/>
    </location>
</feature>
<evidence type="ECO:0000256" key="11">
    <source>
        <dbReference type="ARBA" id="ARBA00023295"/>
    </source>
</evidence>
<feature type="compositionally biased region" description="Low complexity" evidence="12">
    <location>
        <begin position="1205"/>
        <end position="1224"/>
    </location>
</feature>
<feature type="domain" description="GAIN-B" evidence="15">
    <location>
        <begin position="733"/>
        <end position="878"/>
    </location>
</feature>
<keyword evidence="10" id="KW-1015">Disulfide bond</keyword>
<feature type="transmembrane region" description="Helical" evidence="13">
    <location>
        <begin position="1130"/>
        <end position="1151"/>
    </location>
</feature>
<dbReference type="Proteomes" id="UP001378592">
    <property type="component" value="Unassembled WGS sequence"/>
</dbReference>
<proteinExistence type="predicted"/>
<dbReference type="InterPro" id="IPR053066">
    <property type="entry name" value="ADGR_G7"/>
</dbReference>
<feature type="transmembrane region" description="Helical" evidence="13">
    <location>
        <begin position="922"/>
        <end position="944"/>
    </location>
</feature>
<dbReference type="Pfam" id="PF01825">
    <property type="entry name" value="GPS"/>
    <property type="match status" value="1"/>
</dbReference>
<dbReference type="EMBL" id="JAZDUA010000025">
    <property type="protein sequence ID" value="KAK7872440.1"/>
    <property type="molecule type" value="Genomic_DNA"/>
</dbReference>
<evidence type="ECO:0000259" key="15">
    <source>
        <dbReference type="PROSITE" id="PS50221"/>
    </source>
</evidence>
<evidence type="ECO:0000256" key="6">
    <source>
        <dbReference type="ARBA" id="ARBA00022692"/>
    </source>
</evidence>
<evidence type="ECO:0000256" key="2">
    <source>
        <dbReference type="ARBA" id="ARBA00004141"/>
    </source>
</evidence>
<feature type="transmembrane region" description="Helical" evidence="13">
    <location>
        <begin position="889"/>
        <end position="910"/>
    </location>
</feature>
<dbReference type="InterPro" id="IPR000832">
    <property type="entry name" value="GPCR_2_secretin-like"/>
</dbReference>
<dbReference type="AlphaFoldDB" id="A0AAN9VVV7"/>
<dbReference type="SMART" id="SM00303">
    <property type="entry name" value="GPS"/>
    <property type="match status" value="1"/>
</dbReference>
<feature type="chain" id="PRO_5042881857" description="lysozyme" evidence="14">
    <location>
        <begin position="32"/>
        <end position="1224"/>
    </location>
</feature>
<feature type="region of interest" description="Disordered" evidence="12">
    <location>
        <begin position="543"/>
        <end position="565"/>
    </location>
</feature>
<protein>
    <recommendedName>
        <fullName evidence="3">lysozyme</fullName>
        <ecNumber evidence="3">3.2.1.17</ecNumber>
    </recommendedName>
</protein>
<feature type="region of interest" description="Disordered" evidence="12">
    <location>
        <begin position="1196"/>
        <end position="1224"/>
    </location>
</feature>
<keyword evidence="9 13" id="KW-0472">Membrane</keyword>
<evidence type="ECO:0000256" key="1">
    <source>
        <dbReference type="ARBA" id="ARBA00000632"/>
    </source>
</evidence>
<evidence type="ECO:0000256" key="7">
    <source>
        <dbReference type="ARBA" id="ARBA00022801"/>
    </source>
</evidence>
<accession>A0AAN9VVV7</accession>
<sequence>MTGCYDPCRLIFIGVWMYLLVSMECLEEVLWDGCASNYAVKDVDICCNLTAPMDGVNAWRHCPSIKLTPDFIKPPIAGRFLERLRLIMKELRIKETSVWVGGIQAHFDSTNYVTYKGTFSTSNFSSEDSGTGQRCLSLSTTKPEDTKDTEEFRLIGRDCAKELPMVCAFPKFVGVLHEAAGEQACNFSNAVVLEPLKFCYENTRACRGTIITVLPTSDGKLSERNPVNVEILKMRITGKLYLKTNETYTNATDICFKSNAPRNSIITSIRLQLQYNRTAGGLTLWVRKHQNAVWPPKCVGGEVQDPDEDPTALLIAPSGPSLASPVIWCYAKNFVTGSIAFSNSVMRPNTSREETCHPFMADGSKLVFVNERASCLRCLKMALSKCPEDSDKSCVPPCDEKEGCGHFMITLDEWMNTLKRDGGFEELKKCAMDEVCAGEALWQLTDGGDCNGDGIENCDDRLARVLDPTCNGSTDPRKGRKGSRYWKCRTNRRSDFADVLVGNKTARYFCENDLPRKRSWASPIYLDEISPYLLTVSTTPLPHSTTMPSSVPTTTPPLPSTTPKPMSQEQAVMTLHKLTINPNATFTKDEMEDIVRNVSKLLNVGEQALLKAQMEANVSSLAQLLENVLVHAPDNFNLTTDKLAVSKEKAIGFQIVLSDEPSSTGDSFGPAARQIPLKDESELRRYSKKFQVEAAVILPDLPENVSLVVVTFANSNDFVPCRPPLKMGNYTNSNNRSASDVGAPSNSPYTANETIGSPLMDSGNETFETIHTDVSKKYCPFQAGIVIGCVNSHILQVGLLNKNGSYQRLPDGKHVDLIFRTKTNASLGQTKTCVYWDFEKKGWASHGCKLVHQENGLDTCRCTHLTHFAQLVTDGDAVTGPHADTLRVLSVYACAVSVFALCGVLSAGALSRKWREKKENKIMLQLAVALCAFMLLFLWSAIFSKPPLNVHRCKPPPPPSAACRARGAALHYAVLSSFCWMLVEAHTHYMRLSSPSGIDVPRFVLKAALVGWGVPAVAVAAVAAAHADTYAGKGRDFCYPSGAAFYAAVLAPVCAALLANAVIFARTLRLLFPRLCGCLAAAGAQPQRPPRRSGVDEWRLLCRKLIVCVAFTFLFGLTWYVGLLCFTEEAAYFFCVVVMLQGPALFVFFVLGEENVKRSLKSIVRRRIRPNEHSSGGTSALSKSKTDRLHVRPDTIPLSQSYNCSTNTSPISETTPSTELRSFE</sequence>
<evidence type="ECO:0000256" key="8">
    <source>
        <dbReference type="ARBA" id="ARBA00022989"/>
    </source>
</evidence>
<dbReference type="SUPFAM" id="SSF81321">
    <property type="entry name" value="Family A G protein-coupled receptor-like"/>
    <property type="match status" value="1"/>
</dbReference>
<dbReference type="PANTHER" id="PTHR47767">
    <property type="entry name" value="ADHESION G PROTEIN-COUPLED RECEPTOR G7"/>
    <property type="match status" value="1"/>
</dbReference>
<keyword evidence="5" id="KW-0081">Bacteriolytic enzyme</keyword>
<feature type="transmembrane region" description="Helical" evidence="13">
    <location>
        <begin position="1105"/>
        <end position="1124"/>
    </location>
</feature>
<evidence type="ECO:0000256" key="12">
    <source>
        <dbReference type="SAM" id="MobiDB-lite"/>
    </source>
</evidence>
<dbReference type="Gene3D" id="1.20.1070.10">
    <property type="entry name" value="Rhodopsin 7-helix transmembrane proteins"/>
    <property type="match status" value="1"/>
</dbReference>
<dbReference type="GO" id="GO:0042742">
    <property type="term" value="P:defense response to bacterium"/>
    <property type="evidence" value="ECO:0007669"/>
    <property type="project" value="UniProtKB-KW"/>
</dbReference>
<dbReference type="InterPro" id="IPR000203">
    <property type="entry name" value="GPS"/>
</dbReference>
<evidence type="ECO:0000256" key="10">
    <source>
        <dbReference type="ARBA" id="ARBA00023157"/>
    </source>
</evidence>
<dbReference type="PROSITE" id="PS50261">
    <property type="entry name" value="G_PROTEIN_RECEP_F2_4"/>
    <property type="match status" value="1"/>
</dbReference>
<dbReference type="InterPro" id="IPR046338">
    <property type="entry name" value="GAIN_dom_sf"/>
</dbReference>
<dbReference type="Pfam" id="PF05497">
    <property type="entry name" value="Destabilase"/>
    <property type="match status" value="1"/>
</dbReference>
<feature type="transmembrane region" description="Helical" evidence="13">
    <location>
        <begin position="1003"/>
        <end position="1024"/>
    </location>
</feature>
<comment type="subcellular location">
    <subcellularLocation>
        <location evidence="2">Membrane</location>
        <topology evidence="2">Multi-pass membrane protein</topology>
    </subcellularLocation>
</comment>
<evidence type="ECO:0000256" key="13">
    <source>
        <dbReference type="SAM" id="Phobius"/>
    </source>
</evidence>
<reference evidence="17 18" key="1">
    <citation type="submission" date="2024-03" db="EMBL/GenBank/DDBJ databases">
        <title>The genome assembly and annotation of the cricket Gryllus longicercus Weissman &amp; Gray.</title>
        <authorList>
            <person name="Szrajer S."/>
            <person name="Gray D."/>
            <person name="Ylla G."/>
        </authorList>
    </citation>
    <scope>NUCLEOTIDE SEQUENCE [LARGE SCALE GENOMIC DNA]</scope>
    <source>
        <strain evidence="17">DAG 2021-001</strain>
        <tissue evidence="17">Whole body minus gut</tissue>
    </source>
</reference>
<evidence type="ECO:0000256" key="9">
    <source>
        <dbReference type="ARBA" id="ARBA00023136"/>
    </source>
</evidence>
<evidence type="ECO:0000259" key="16">
    <source>
        <dbReference type="PROSITE" id="PS50261"/>
    </source>
</evidence>
<keyword evidence="4" id="KW-0929">Antimicrobial</keyword>
<dbReference type="GO" id="GO:0007166">
    <property type="term" value="P:cell surface receptor signaling pathway"/>
    <property type="evidence" value="ECO:0007669"/>
    <property type="project" value="InterPro"/>
</dbReference>
<feature type="signal peptide" evidence="14">
    <location>
        <begin position="1"/>
        <end position="31"/>
    </location>
</feature>
<keyword evidence="6 13" id="KW-0812">Transmembrane</keyword>
<dbReference type="GO" id="GO:0016020">
    <property type="term" value="C:membrane"/>
    <property type="evidence" value="ECO:0007669"/>
    <property type="project" value="UniProtKB-SubCell"/>
</dbReference>
<dbReference type="PROSITE" id="PS50221">
    <property type="entry name" value="GAIN_B"/>
    <property type="match status" value="1"/>
</dbReference>
<dbReference type="GO" id="GO:0031640">
    <property type="term" value="P:killing of cells of another organism"/>
    <property type="evidence" value="ECO:0007669"/>
    <property type="project" value="UniProtKB-KW"/>
</dbReference>
<evidence type="ECO:0000313" key="17">
    <source>
        <dbReference type="EMBL" id="KAK7872440.1"/>
    </source>
</evidence>
<feature type="region of interest" description="Disordered" evidence="12">
    <location>
        <begin position="732"/>
        <end position="752"/>
    </location>
</feature>
<evidence type="ECO:0000256" key="4">
    <source>
        <dbReference type="ARBA" id="ARBA00022529"/>
    </source>
</evidence>
<keyword evidence="7" id="KW-0378">Hydrolase</keyword>
<evidence type="ECO:0000256" key="5">
    <source>
        <dbReference type="ARBA" id="ARBA00022638"/>
    </source>
</evidence>
<comment type="caution">
    <text evidence="17">The sequence shown here is derived from an EMBL/GenBank/DDBJ whole genome shotgun (WGS) entry which is preliminary data.</text>
</comment>
<keyword evidence="11" id="KW-0326">Glycosidase</keyword>
<dbReference type="Gene3D" id="2.60.220.50">
    <property type="match status" value="1"/>
</dbReference>
<evidence type="ECO:0000256" key="14">
    <source>
        <dbReference type="SAM" id="SignalP"/>
    </source>
</evidence>
<dbReference type="InterPro" id="IPR057244">
    <property type="entry name" value="GAIN_B"/>
</dbReference>
<evidence type="ECO:0000313" key="18">
    <source>
        <dbReference type="Proteomes" id="UP001378592"/>
    </source>
</evidence>
<dbReference type="GO" id="GO:0003796">
    <property type="term" value="F:lysozyme activity"/>
    <property type="evidence" value="ECO:0007669"/>
    <property type="project" value="UniProtKB-EC"/>
</dbReference>
<feature type="compositionally biased region" description="Low complexity" evidence="12">
    <location>
        <begin position="544"/>
        <end position="553"/>
    </location>
</feature>
<name>A0AAN9VVV7_9ORTH</name>
<comment type="catalytic activity">
    <reaction evidence="1">
        <text>Hydrolysis of (1-&gt;4)-beta-linkages between N-acetylmuramic acid and N-acetyl-D-glucosamine residues in a peptidoglycan and between N-acetyl-D-glucosamine residues in chitodextrins.</text>
        <dbReference type="EC" id="3.2.1.17"/>
    </reaction>
</comment>
<keyword evidence="14" id="KW-0732">Signal</keyword>
<evidence type="ECO:0000256" key="3">
    <source>
        <dbReference type="ARBA" id="ARBA00012732"/>
    </source>
</evidence>
<dbReference type="InterPro" id="IPR017981">
    <property type="entry name" value="GPCR_2-like_7TM"/>
</dbReference>
<gene>
    <name evidence="17" type="ORF">R5R35_007042</name>
</gene>
<dbReference type="GO" id="GO:0004930">
    <property type="term" value="F:G protein-coupled receptor activity"/>
    <property type="evidence" value="ECO:0007669"/>
    <property type="project" value="InterPro"/>
</dbReference>
<organism evidence="17 18">
    <name type="scientific">Gryllus longicercus</name>
    <dbReference type="NCBI Taxonomy" id="2509291"/>
    <lineage>
        <taxon>Eukaryota</taxon>
        <taxon>Metazoa</taxon>
        <taxon>Ecdysozoa</taxon>
        <taxon>Arthropoda</taxon>
        <taxon>Hexapoda</taxon>
        <taxon>Insecta</taxon>
        <taxon>Pterygota</taxon>
        <taxon>Neoptera</taxon>
        <taxon>Polyneoptera</taxon>
        <taxon>Orthoptera</taxon>
        <taxon>Ensifera</taxon>
        <taxon>Gryllidea</taxon>
        <taxon>Grylloidea</taxon>
        <taxon>Gryllidae</taxon>
        <taxon>Gryllinae</taxon>
        <taxon>Gryllus</taxon>
    </lineage>
</organism>
<dbReference type="PANTHER" id="PTHR47767:SF1">
    <property type="entry name" value="ADHESION G PROTEIN-COUPLED RECEPTOR G7"/>
    <property type="match status" value="1"/>
</dbReference>
<dbReference type="EC" id="3.2.1.17" evidence="3"/>